<dbReference type="SUPFAM" id="SSF50998">
    <property type="entry name" value="Quinoprotein alcohol dehydrogenase-like"/>
    <property type="match status" value="1"/>
</dbReference>
<dbReference type="InterPro" id="IPR001680">
    <property type="entry name" value="WD40_rpt"/>
</dbReference>
<dbReference type="InterPro" id="IPR019775">
    <property type="entry name" value="WD40_repeat_CS"/>
</dbReference>
<keyword evidence="2" id="KW-0677">Repeat</keyword>
<evidence type="ECO:0000259" key="6">
    <source>
        <dbReference type="Pfam" id="PF25171"/>
    </source>
</evidence>
<dbReference type="InterPro" id="IPR007319">
    <property type="entry name" value="WDR36/Utp21_C"/>
</dbReference>
<dbReference type="SUPFAM" id="SSF50978">
    <property type="entry name" value="WD40 repeat-like"/>
    <property type="match status" value="1"/>
</dbReference>
<evidence type="ECO:0008006" key="9">
    <source>
        <dbReference type="Google" id="ProtNLM"/>
    </source>
</evidence>
<dbReference type="PROSITE" id="PS50294">
    <property type="entry name" value="WD_REPEATS_REGION"/>
    <property type="match status" value="1"/>
</dbReference>
<feature type="domain" description="WDR36/Utp21 C-terminal" evidence="5">
    <location>
        <begin position="773"/>
        <end position="849"/>
    </location>
</feature>
<dbReference type="InterPro" id="IPR059157">
    <property type="entry name" value="WDR36-Utp21_N"/>
</dbReference>
<keyword evidence="8" id="KW-1185">Reference proteome</keyword>
<gene>
    <name evidence="7" type="ORF">KUTeg_016992</name>
</gene>
<evidence type="ECO:0000256" key="3">
    <source>
        <dbReference type="PROSITE-ProRule" id="PRU00221"/>
    </source>
</evidence>
<dbReference type="InterPro" id="IPR011047">
    <property type="entry name" value="Quinoprotein_ADH-like_sf"/>
</dbReference>
<dbReference type="PANTHER" id="PTHR22840:SF12">
    <property type="entry name" value="WD REPEAT-CONTAINING PROTEIN 36"/>
    <property type="match status" value="1"/>
</dbReference>
<dbReference type="InterPro" id="IPR015943">
    <property type="entry name" value="WD40/YVTN_repeat-like_dom_sf"/>
</dbReference>
<dbReference type="Pfam" id="PF25171">
    <property type="entry name" value="Beta-prop_WDR36-Utp21_1st"/>
    <property type="match status" value="1"/>
</dbReference>
<sequence length="959" mass="108467">MELRRKKILIRYKKSDICVIPREKKTQAQGNMQQNESKSLYFFLAVAAFNKEVQQSLWKTASPLFFHKTRNVCVLDAFKPPVGRTVLTSTLSRSLTFNDSLQTLSSLCRFFSFTTMPVASKIFCGYRALGYVSNHVPLAVRYHKKHKENYVVTCVGKSFHTYNCSKLGIISVSDSLPDDISCLTVGWKYVFAACKNNIYAFVNGKQIEHRYEGHEFDLQILLPFGDHLISVDVNKLYLEMGFDNLVFHITTVVHPSTYLNKVVIGTKQGQMQLWNILRDKLLYTFQGWKSPITVLEQSPAVDIIAVGLADGQIVLHNLKFDETVVKFRQDWGPVTCISFRTDGHPVMTTGSSAGHIALWDLENSKLKSQMRDAHLTSVTGMQCLPSEPLMITSAADNSVKVWIFDLPDGGGRLLRQRSGHSAPPNYLRHYGNNGQNILTAGQDSTLRSFSVLHDKHNKKPSRQSDWDNIVSCHRGLCVTTTWSYQRSTMGSHRLEHERFKDNPEYKSTVATICHCDTCLLYLLYSQCTDISSCGNFVVIGYDSGHVDTYNLQSGIYRGSYGESKAHFCAVRGVAIDGLNQVTITAGAEGEIKFWRFKKKDLLETLKLQGNVSRVCLHRESSMMAVSSDDFTVVVVDIDTRRVVRTFIGHHNAITDMTFSPDARWLITSSMDASVRTWDMPSGKLIDCFLLDSAVTSLSMSPTGDFLVTCHVDDVGIYLWSNVTLYSHVALKPLPSDFQPHLMAMPTSQRSKKDVQDDDEETKDEEFTDFKSPEQISDELITLSLLPNSRWQNLLNLDTIKQRNKPKQPPKAPKSAPFFLQTVPGLVPTFVTTEEEQDDKKKTDLQKFGSLQSLSEIECGPSAIDVEIRSLSPDMGGSVEVMCHFLKFIKHVLNTKKNFELANAYLGLFLKIHGEMLSSEPDIMRELEEMKLLHEECWKHLHYLFTQNLCIVNYLRTATL</sequence>
<feature type="region of interest" description="Disordered" evidence="4">
    <location>
        <begin position="740"/>
        <end position="770"/>
    </location>
</feature>
<evidence type="ECO:0000256" key="2">
    <source>
        <dbReference type="ARBA" id="ARBA00022737"/>
    </source>
</evidence>
<feature type="compositionally biased region" description="Acidic residues" evidence="4">
    <location>
        <begin position="755"/>
        <end position="766"/>
    </location>
</feature>
<feature type="domain" description="WDR36/Utp21 N-terminal" evidence="6">
    <location>
        <begin position="151"/>
        <end position="405"/>
    </location>
</feature>
<dbReference type="EMBL" id="JARBDR010000813">
    <property type="protein sequence ID" value="KAJ8306447.1"/>
    <property type="molecule type" value="Genomic_DNA"/>
</dbReference>
<proteinExistence type="predicted"/>
<evidence type="ECO:0000256" key="1">
    <source>
        <dbReference type="ARBA" id="ARBA00022574"/>
    </source>
</evidence>
<comment type="caution">
    <text evidence="7">The sequence shown here is derived from an EMBL/GenBank/DDBJ whole genome shotgun (WGS) entry which is preliminary data.</text>
</comment>
<dbReference type="InterPro" id="IPR036322">
    <property type="entry name" value="WD40_repeat_dom_sf"/>
</dbReference>
<evidence type="ECO:0000313" key="8">
    <source>
        <dbReference type="Proteomes" id="UP001217089"/>
    </source>
</evidence>
<reference evidence="7 8" key="1">
    <citation type="submission" date="2022-12" db="EMBL/GenBank/DDBJ databases">
        <title>Chromosome-level genome of Tegillarca granosa.</title>
        <authorList>
            <person name="Kim J."/>
        </authorList>
    </citation>
    <scope>NUCLEOTIDE SEQUENCE [LARGE SCALE GENOMIC DNA]</scope>
    <source>
        <strain evidence="7">Teg-2019</strain>
        <tissue evidence="7">Adductor muscle</tissue>
    </source>
</reference>
<keyword evidence="1 3" id="KW-0853">WD repeat</keyword>
<dbReference type="Gene3D" id="2.130.10.10">
    <property type="entry name" value="YVTN repeat-like/Quinoprotein amine dehydrogenase"/>
    <property type="match status" value="2"/>
</dbReference>
<dbReference type="Proteomes" id="UP001217089">
    <property type="component" value="Unassembled WGS sequence"/>
</dbReference>
<protein>
    <recommendedName>
        <fullName evidence="9">Small-subunit processome Utp21 domain-containing protein</fullName>
    </recommendedName>
</protein>
<dbReference type="Pfam" id="PF25168">
    <property type="entry name" value="Beta-prop_WDR36-Utp21_2nd"/>
    <property type="match status" value="1"/>
</dbReference>
<dbReference type="SMART" id="SM00320">
    <property type="entry name" value="WD40"/>
    <property type="match status" value="8"/>
</dbReference>
<organism evidence="7 8">
    <name type="scientific">Tegillarca granosa</name>
    <name type="common">Malaysian cockle</name>
    <name type="synonym">Anadara granosa</name>
    <dbReference type="NCBI Taxonomy" id="220873"/>
    <lineage>
        <taxon>Eukaryota</taxon>
        <taxon>Metazoa</taxon>
        <taxon>Spiralia</taxon>
        <taxon>Lophotrochozoa</taxon>
        <taxon>Mollusca</taxon>
        <taxon>Bivalvia</taxon>
        <taxon>Autobranchia</taxon>
        <taxon>Pteriomorphia</taxon>
        <taxon>Arcoida</taxon>
        <taxon>Arcoidea</taxon>
        <taxon>Arcidae</taxon>
        <taxon>Tegillarca</taxon>
    </lineage>
</organism>
<evidence type="ECO:0000259" key="5">
    <source>
        <dbReference type="Pfam" id="PF04192"/>
    </source>
</evidence>
<dbReference type="PANTHER" id="PTHR22840">
    <property type="entry name" value="WD REPEAT-CONTAINING PROTEIN 36"/>
    <property type="match status" value="1"/>
</dbReference>
<name>A0ABQ9ESA2_TEGGR</name>
<dbReference type="Pfam" id="PF04192">
    <property type="entry name" value="Utp21"/>
    <property type="match status" value="2"/>
</dbReference>
<feature type="repeat" description="WD" evidence="3">
    <location>
        <begin position="371"/>
        <end position="402"/>
    </location>
</feature>
<accession>A0ABQ9ESA2</accession>
<feature type="domain" description="WDR36/Utp21 C-terminal" evidence="5">
    <location>
        <begin position="857"/>
        <end position="955"/>
    </location>
</feature>
<feature type="repeat" description="WD" evidence="3">
    <location>
        <begin position="646"/>
        <end position="687"/>
    </location>
</feature>
<evidence type="ECO:0000313" key="7">
    <source>
        <dbReference type="EMBL" id="KAJ8306447.1"/>
    </source>
</evidence>
<dbReference type="PROSITE" id="PS00678">
    <property type="entry name" value="WD_REPEATS_1"/>
    <property type="match status" value="1"/>
</dbReference>
<dbReference type="PROSITE" id="PS50082">
    <property type="entry name" value="WD_REPEATS_2"/>
    <property type="match status" value="2"/>
</dbReference>
<evidence type="ECO:0000256" key="4">
    <source>
        <dbReference type="SAM" id="MobiDB-lite"/>
    </source>
</evidence>